<comment type="cofactor">
    <cofactor evidence="1">
        <name>Mg(2+)</name>
        <dbReference type="ChEBI" id="CHEBI:18420"/>
    </cofactor>
</comment>
<evidence type="ECO:0000313" key="9">
    <source>
        <dbReference type="Proteomes" id="UP000646749"/>
    </source>
</evidence>
<evidence type="ECO:0000256" key="6">
    <source>
        <dbReference type="SAM" id="MobiDB-lite"/>
    </source>
</evidence>
<dbReference type="SUPFAM" id="SSF55811">
    <property type="entry name" value="Nudix"/>
    <property type="match status" value="1"/>
</dbReference>
<dbReference type="InterPro" id="IPR015797">
    <property type="entry name" value="NUDIX_hydrolase-like_dom_sf"/>
</dbReference>
<dbReference type="Pfam" id="PF00293">
    <property type="entry name" value="NUDIX"/>
    <property type="match status" value="1"/>
</dbReference>
<dbReference type="PANTHER" id="PTHR43046:SF12">
    <property type="entry name" value="GDP-MANNOSE MANNOSYL HYDROLASE"/>
    <property type="match status" value="1"/>
</dbReference>
<evidence type="ECO:0000313" key="8">
    <source>
        <dbReference type="EMBL" id="GIG90928.1"/>
    </source>
</evidence>
<dbReference type="InterPro" id="IPR000086">
    <property type="entry name" value="NUDIX_hydrolase_dom"/>
</dbReference>
<feature type="region of interest" description="Disordered" evidence="6">
    <location>
        <begin position="148"/>
        <end position="171"/>
    </location>
</feature>
<dbReference type="EMBL" id="BONW01000031">
    <property type="protein sequence ID" value="GIG90928.1"/>
    <property type="molecule type" value="Genomic_DNA"/>
</dbReference>
<name>A0ABQ4E897_9ACTN</name>
<evidence type="ECO:0000256" key="2">
    <source>
        <dbReference type="ARBA" id="ARBA00005582"/>
    </source>
</evidence>
<dbReference type="PANTHER" id="PTHR43046">
    <property type="entry name" value="GDP-MANNOSE MANNOSYL HYDROLASE"/>
    <property type="match status" value="1"/>
</dbReference>
<organism evidence="8 9">
    <name type="scientific">Plantactinospora endophytica</name>
    <dbReference type="NCBI Taxonomy" id="673535"/>
    <lineage>
        <taxon>Bacteria</taxon>
        <taxon>Bacillati</taxon>
        <taxon>Actinomycetota</taxon>
        <taxon>Actinomycetes</taxon>
        <taxon>Micromonosporales</taxon>
        <taxon>Micromonosporaceae</taxon>
        <taxon>Plantactinospora</taxon>
    </lineage>
</organism>
<dbReference type="InterPro" id="IPR020476">
    <property type="entry name" value="Nudix_hydrolase"/>
</dbReference>
<evidence type="ECO:0000256" key="4">
    <source>
        <dbReference type="ARBA" id="ARBA00022842"/>
    </source>
</evidence>
<evidence type="ECO:0000259" key="7">
    <source>
        <dbReference type="PROSITE" id="PS51462"/>
    </source>
</evidence>
<evidence type="ECO:0000256" key="3">
    <source>
        <dbReference type="ARBA" id="ARBA00022801"/>
    </source>
</evidence>
<evidence type="ECO:0000256" key="5">
    <source>
        <dbReference type="RuleBase" id="RU003476"/>
    </source>
</evidence>
<keyword evidence="3 5" id="KW-0378">Hydrolase</keyword>
<gene>
    <name evidence="8" type="ORF">Pen02_58640</name>
</gene>
<dbReference type="Gene3D" id="3.90.79.10">
    <property type="entry name" value="Nucleoside Triphosphate Pyrophosphohydrolase"/>
    <property type="match status" value="1"/>
</dbReference>
<dbReference type="RefSeq" id="WP_239141494.1">
    <property type="nucleotide sequence ID" value="NZ_BONW01000031.1"/>
</dbReference>
<comment type="caution">
    <text evidence="8">The sequence shown here is derived from an EMBL/GenBank/DDBJ whole genome shotgun (WGS) entry which is preliminary data.</text>
</comment>
<feature type="compositionally biased region" description="Polar residues" evidence="6">
    <location>
        <begin position="159"/>
        <end position="171"/>
    </location>
</feature>
<comment type="similarity">
    <text evidence="2 5">Belongs to the Nudix hydrolase family.</text>
</comment>
<evidence type="ECO:0000256" key="1">
    <source>
        <dbReference type="ARBA" id="ARBA00001946"/>
    </source>
</evidence>
<feature type="domain" description="Nudix hydrolase" evidence="7">
    <location>
        <begin position="11"/>
        <end position="143"/>
    </location>
</feature>
<dbReference type="InterPro" id="IPR020084">
    <property type="entry name" value="NUDIX_hydrolase_CS"/>
</dbReference>
<sequence length="171" mass="18841">MTGTETPLMATPRVAAGALFFDDQDRVLLVKPHYKNHWDIPGGYVEPGESPRAACIREVGEELGLTIDLGPMLVVDWAPALNEGDKILFIFSAGTLGETDQQQITFVDGELTESRFVASGDLDKYGPHRLIRRIRTAIEAWRQTLPTYAEHGIPPNPPTDMNLSDSPSRLA</sequence>
<keyword evidence="4" id="KW-0460">Magnesium</keyword>
<accession>A0ABQ4E897</accession>
<protein>
    <recommendedName>
        <fullName evidence="7">Nudix hydrolase domain-containing protein</fullName>
    </recommendedName>
</protein>
<keyword evidence="9" id="KW-1185">Reference proteome</keyword>
<dbReference type="Proteomes" id="UP000646749">
    <property type="component" value="Unassembled WGS sequence"/>
</dbReference>
<dbReference type="PROSITE" id="PS00893">
    <property type="entry name" value="NUDIX_BOX"/>
    <property type="match status" value="1"/>
</dbReference>
<proteinExistence type="inferred from homology"/>
<reference evidence="8 9" key="1">
    <citation type="submission" date="2021-01" db="EMBL/GenBank/DDBJ databases">
        <title>Whole genome shotgun sequence of Plantactinospora endophytica NBRC 110450.</title>
        <authorList>
            <person name="Komaki H."/>
            <person name="Tamura T."/>
        </authorList>
    </citation>
    <scope>NUCLEOTIDE SEQUENCE [LARGE SCALE GENOMIC DNA]</scope>
    <source>
        <strain evidence="8 9">NBRC 110450</strain>
    </source>
</reference>
<dbReference type="PRINTS" id="PR00502">
    <property type="entry name" value="NUDIXFAMILY"/>
</dbReference>
<dbReference type="PROSITE" id="PS51462">
    <property type="entry name" value="NUDIX"/>
    <property type="match status" value="1"/>
</dbReference>
<dbReference type="CDD" id="cd18876">
    <property type="entry name" value="NUDIX_Hydrolase"/>
    <property type="match status" value="1"/>
</dbReference>